<dbReference type="GO" id="GO:0046872">
    <property type="term" value="F:metal ion binding"/>
    <property type="evidence" value="ECO:0007669"/>
    <property type="project" value="UniProtKB-KW"/>
</dbReference>
<dbReference type="SUPFAM" id="SSF53187">
    <property type="entry name" value="Zn-dependent exopeptidases"/>
    <property type="match status" value="1"/>
</dbReference>
<comment type="pathway">
    <text evidence="3">Amino-acid biosynthesis; L-lysine biosynthesis via DAP pathway; LL-2,6-diaminopimelate from (S)-tetrahydrodipicolinate (succinylase route): step 3/3.</text>
</comment>
<dbReference type="OrthoDB" id="24854at2157"/>
<evidence type="ECO:0000256" key="7">
    <source>
        <dbReference type="ARBA" id="ARBA00022723"/>
    </source>
</evidence>
<evidence type="ECO:0000256" key="11">
    <source>
        <dbReference type="ARBA" id="ARBA00051301"/>
    </source>
</evidence>
<dbReference type="OMA" id="PKYGWTD"/>
<proteinExistence type="inferred from homology"/>
<dbReference type="PANTHER" id="PTHR43808:SF32">
    <property type="entry name" value="ARGE_DAPE-RELATED DEACYLASE"/>
    <property type="match status" value="1"/>
</dbReference>
<dbReference type="GeneID" id="14552648"/>
<evidence type="ECO:0000256" key="4">
    <source>
        <dbReference type="ARBA" id="ARBA00006247"/>
    </source>
</evidence>
<dbReference type="InterPro" id="IPR002933">
    <property type="entry name" value="Peptidase_M20"/>
</dbReference>
<dbReference type="InterPro" id="IPR036264">
    <property type="entry name" value="Bact_exopeptidase_dim_dom"/>
</dbReference>
<keyword evidence="10" id="KW-0170">Cobalt</keyword>
<dbReference type="InterPro" id="IPR050072">
    <property type="entry name" value="Peptidase_M20A"/>
</dbReference>
<dbReference type="UniPathway" id="UPA00034">
    <property type="reaction ID" value="UER00021"/>
</dbReference>
<dbReference type="GO" id="GO:0009014">
    <property type="term" value="F:succinyl-diaminopimelate desuccinylase activity"/>
    <property type="evidence" value="ECO:0007669"/>
    <property type="project" value="UniProtKB-EC"/>
</dbReference>
<evidence type="ECO:0000256" key="10">
    <source>
        <dbReference type="ARBA" id="ARBA00023285"/>
    </source>
</evidence>
<dbReference type="NCBIfam" id="TIGR01910">
    <property type="entry name" value="DapE-ArgE"/>
    <property type="match status" value="1"/>
</dbReference>
<evidence type="ECO:0000256" key="8">
    <source>
        <dbReference type="ARBA" id="ARBA00022801"/>
    </source>
</evidence>
<dbReference type="RefSeq" id="WP_011278926.1">
    <property type="nucleotide sequence ID" value="NZ_BHWZ01000006.1"/>
</dbReference>
<dbReference type="EMBL" id="CP013694">
    <property type="protein sequence ID" value="ALU29786.1"/>
    <property type="molecule type" value="Genomic_DNA"/>
</dbReference>
<dbReference type="GO" id="GO:0009089">
    <property type="term" value="P:lysine biosynthetic process via diaminopimelate"/>
    <property type="evidence" value="ECO:0007669"/>
    <property type="project" value="UniProtKB-UniPathway"/>
</dbReference>
<dbReference type="STRING" id="1435377.SUSAZ_09720"/>
<dbReference type="PROSITE" id="PS00758">
    <property type="entry name" value="ARGE_DAPE_CPG2_1"/>
    <property type="match status" value="1"/>
</dbReference>
<dbReference type="PANTHER" id="PTHR43808">
    <property type="entry name" value="ACETYLORNITHINE DEACETYLASE"/>
    <property type="match status" value="1"/>
</dbReference>
<evidence type="ECO:0000313" key="13">
    <source>
        <dbReference type="EMBL" id="ALU29786.1"/>
    </source>
</evidence>
<dbReference type="NCBIfam" id="NF006398">
    <property type="entry name" value="PRK08651.1-1"/>
    <property type="match status" value="1"/>
</dbReference>
<dbReference type="PaxDb" id="1435377-SUSAZ_09720"/>
<evidence type="ECO:0000256" key="2">
    <source>
        <dbReference type="ARBA" id="ARBA00001947"/>
    </source>
</evidence>
<dbReference type="EMBL" id="CP013695">
    <property type="protein sequence ID" value="ALU32524.1"/>
    <property type="molecule type" value="Genomic_DNA"/>
</dbReference>
<evidence type="ECO:0000256" key="1">
    <source>
        <dbReference type="ARBA" id="ARBA00001941"/>
    </source>
</evidence>
<comment type="similarity">
    <text evidence="4">Belongs to the peptidase M20A family.</text>
</comment>
<dbReference type="Proteomes" id="UP000060043">
    <property type="component" value="Chromosome"/>
</dbReference>
<evidence type="ECO:0000259" key="12">
    <source>
        <dbReference type="Pfam" id="PF07687"/>
    </source>
</evidence>
<protein>
    <recommendedName>
        <fullName evidence="6">Probable succinyl-diaminopimelate desuccinylase</fullName>
        <ecNumber evidence="5">3.5.1.18</ecNumber>
    </recommendedName>
</protein>
<dbReference type="Proteomes" id="UP000065473">
    <property type="component" value="Chromosome"/>
</dbReference>
<feature type="domain" description="Peptidase M20 dimerisation" evidence="12">
    <location>
        <begin position="199"/>
        <end position="307"/>
    </location>
</feature>
<organism evidence="14 15">
    <name type="scientific">Sulfolobus acidocaldarius</name>
    <dbReference type="NCBI Taxonomy" id="2285"/>
    <lineage>
        <taxon>Archaea</taxon>
        <taxon>Thermoproteota</taxon>
        <taxon>Thermoprotei</taxon>
        <taxon>Sulfolobales</taxon>
        <taxon>Sulfolobaceae</taxon>
        <taxon>Sulfolobus</taxon>
    </lineage>
</organism>
<reference evidence="15 16" key="1">
    <citation type="submission" date="2015-12" db="EMBL/GenBank/DDBJ databases">
        <title>A stable core within a dynamic pangenome in Sulfolobus acidocaldarius.</title>
        <authorList>
            <person name="Anderson R."/>
            <person name="Kouris A."/>
            <person name="Seward C."/>
            <person name="Campbell K."/>
            <person name="Whitaker R."/>
        </authorList>
    </citation>
    <scope>NUCLEOTIDE SEQUENCE [LARGE SCALE GENOMIC DNA]</scope>
    <source>
        <strain evidence="13 16">GG12-C01-09</strain>
        <strain evidence="14 15">NG05B_CO5_07</strain>
    </source>
</reference>
<dbReference type="InterPro" id="IPR011650">
    <property type="entry name" value="Peptidase_M20_dimer"/>
</dbReference>
<sequence>MDLLEDKFEEIKEEALDRLKEIIKIPTENPPGLNYQKIVDKLDEILRDLGYKTEIFNPSEEELKRLVRFGEGDRPNLVGYIGNGGTKIAFNGHYDVVPAGSGWNVSPYSAVVKDGKLYGRGSADMKSGIIAGIYGVELLKRAKSFPSNLQVIQTFVPDEETVGNVNAGAHYLVEKGVLKRGKVDYVIFTEPTGSDNICYGHRGAIWAIVKIYGKKSHGGLPQLGVDAVKVSMKIIQELYNSVPEIVSKYNIIPEVSKRPSVLVGTVRCGSWMNTVADYCELSIVRRLIPEENLDEVRSKIINVIEKVTMDFKAKYDYDEFYSVETITSDVKNEIYEVMRRKIREVRQREPGLVLSPGTFDMRFTVKEGIPSINYGPGRIEQAHATDEYVEIKDFFDSIKVLSLTLLELSKTIK</sequence>
<evidence type="ECO:0000256" key="5">
    <source>
        <dbReference type="ARBA" id="ARBA00011921"/>
    </source>
</evidence>
<dbReference type="Pfam" id="PF07687">
    <property type="entry name" value="M20_dimer"/>
    <property type="match status" value="1"/>
</dbReference>
<evidence type="ECO:0000313" key="15">
    <source>
        <dbReference type="Proteomes" id="UP000060043"/>
    </source>
</evidence>
<dbReference type="SUPFAM" id="SSF55031">
    <property type="entry name" value="Bacterial exopeptidase dimerisation domain"/>
    <property type="match status" value="1"/>
</dbReference>
<comment type="cofactor">
    <cofactor evidence="2">
        <name>Zn(2+)</name>
        <dbReference type="ChEBI" id="CHEBI:29105"/>
    </cofactor>
</comment>
<dbReference type="Gene3D" id="3.30.70.360">
    <property type="match status" value="1"/>
</dbReference>
<comment type="catalytic activity">
    <reaction evidence="11">
        <text>N-succinyl-(2S,6S)-2,6-diaminopimelate + H2O = (2S,6S)-2,6-diaminopimelate + succinate</text>
        <dbReference type="Rhea" id="RHEA:22608"/>
        <dbReference type="ChEBI" id="CHEBI:15377"/>
        <dbReference type="ChEBI" id="CHEBI:30031"/>
        <dbReference type="ChEBI" id="CHEBI:57609"/>
        <dbReference type="ChEBI" id="CHEBI:58087"/>
        <dbReference type="EC" id="3.5.1.18"/>
    </reaction>
</comment>
<evidence type="ECO:0000313" key="16">
    <source>
        <dbReference type="Proteomes" id="UP000065473"/>
    </source>
</evidence>
<comment type="cofactor">
    <cofactor evidence="1">
        <name>Co(2+)</name>
        <dbReference type="ChEBI" id="CHEBI:48828"/>
    </cofactor>
</comment>
<dbReference type="AlphaFoldDB" id="A0A0U3HNI9"/>
<gene>
    <name evidence="13" type="ORF">ATY89_07430</name>
    <name evidence="14" type="ORF">ATZ20_10450</name>
</gene>
<dbReference type="EC" id="3.5.1.18" evidence="5"/>
<keyword evidence="8" id="KW-0378">Hydrolase</keyword>
<evidence type="ECO:0000256" key="9">
    <source>
        <dbReference type="ARBA" id="ARBA00022833"/>
    </source>
</evidence>
<evidence type="ECO:0000256" key="6">
    <source>
        <dbReference type="ARBA" id="ARBA00016853"/>
    </source>
</evidence>
<dbReference type="Pfam" id="PF01546">
    <property type="entry name" value="Peptidase_M20"/>
    <property type="match status" value="1"/>
</dbReference>
<name>A0A0U3HNI9_9CREN</name>
<dbReference type="InterPro" id="IPR001261">
    <property type="entry name" value="ArgE/DapE_CS"/>
</dbReference>
<evidence type="ECO:0000313" key="14">
    <source>
        <dbReference type="EMBL" id="ALU32524.1"/>
    </source>
</evidence>
<dbReference type="InterPro" id="IPR010182">
    <property type="entry name" value="ArgE/DapE"/>
</dbReference>
<accession>A0A0U3HNI9</accession>
<keyword evidence="9" id="KW-0862">Zinc</keyword>
<dbReference type="Gene3D" id="3.40.630.10">
    <property type="entry name" value="Zn peptidases"/>
    <property type="match status" value="2"/>
</dbReference>
<keyword evidence="7" id="KW-0479">Metal-binding</keyword>
<dbReference type="CDD" id="cd08011">
    <property type="entry name" value="M20_ArgE_DapE-like"/>
    <property type="match status" value="1"/>
</dbReference>
<evidence type="ECO:0000256" key="3">
    <source>
        <dbReference type="ARBA" id="ARBA00005130"/>
    </source>
</evidence>